<dbReference type="RefSeq" id="XP_010468560.1">
    <property type="nucleotide sequence ID" value="XM_010470258.1"/>
</dbReference>
<proteinExistence type="predicted"/>
<protein>
    <submittedName>
        <fullName evidence="3">Uncharacterized protein LOC104748650</fullName>
    </submittedName>
</protein>
<sequence>MEGLNQFRVAKSLKALKPALWKLNRTHFSGISQRVKEEQKLDILQRAILTNPTDQLAREERRVREKWKFLSNAEEKFFRQRSRIKWAHLGDRNTAFFHKIVIARTNKNHIHFLHDQSGRRINESTELKEHAACYFEKILGSTDLPHSPCSIEALEELLSFHCSEVHKHSLARDVTEEEIQTTVFALPLNKCPGPDGYYVEFFRASCCVVGSDVVAAVTPPTRSRPRTDQKHHVYNARSRPTKVPGTHSIAQAIQPQMPVPRESWPKALQPVP</sequence>
<gene>
    <name evidence="3" type="primary">LOC104748650</name>
</gene>
<evidence type="ECO:0000313" key="2">
    <source>
        <dbReference type="Proteomes" id="UP000694864"/>
    </source>
</evidence>
<name>A0ABM0WBD9_CAMSA</name>
<accession>A0ABM0WBD9</accession>
<feature type="region of interest" description="Disordered" evidence="1">
    <location>
        <begin position="219"/>
        <end position="247"/>
    </location>
</feature>
<evidence type="ECO:0000313" key="3">
    <source>
        <dbReference type="RefSeq" id="XP_010468560.1"/>
    </source>
</evidence>
<feature type="region of interest" description="Disordered" evidence="1">
    <location>
        <begin position="253"/>
        <end position="272"/>
    </location>
</feature>
<reference evidence="3" key="2">
    <citation type="submission" date="2025-08" db="UniProtKB">
        <authorList>
            <consortium name="RefSeq"/>
        </authorList>
    </citation>
    <scope>IDENTIFICATION</scope>
    <source>
        <tissue evidence="3">Leaf</tissue>
    </source>
</reference>
<organism evidence="2 3">
    <name type="scientific">Camelina sativa</name>
    <name type="common">False flax</name>
    <name type="synonym">Myagrum sativum</name>
    <dbReference type="NCBI Taxonomy" id="90675"/>
    <lineage>
        <taxon>Eukaryota</taxon>
        <taxon>Viridiplantae</taxon>
        <taxon>Streptophyta</taxon>
        <taxon>Embryophyta</taxon>
        <taxon>Tracheophyta</taxon>
        <taxon>Spermatophyta</taxon>
        <taxon>Magnoliopsida</taxon>
        <taxon>eudicotyledons</taxon>
        <taxon>Gunneridae</taxon>
        <taxon>Pentapetalae</taxon>
        <taxon>rosids</taxon>
        <taxon>malvids</taxon>
        <taxon>Brassicales</taxon>
        <taxon>Brassicaceae</taxon>
        <taxon>Camelineae</taxon>
        <taxon>Camelina</taxon>
    </lineage>
</organism>
<evidence type="ECO:0000256" key="1">
    <source>
        <dbReference type="SAM" id="MobiDB-lite"/>
    </source>
</evidence>
<dbReference type="Proteomes" id="UP000694864">
    <property type="component" value="Chromosome 15"/>
</dbReference>
<reference evidence="2" key="1">
    <citation type="journal article" date="2014" name="Nat. Commun.">
        <title>The emerging biofuel crop Camelina sativa retains a highly undifferentiated hexaploid genome structure.</title>
        <authorList>
            <person name="Kagale S."/>
            <person name="Koh C."/>
            <person name="Nixon J."/>
            <person name="Bollina V."/>
            <person name="Clarke W.E."/>
            <person name="Tuteja R."/>
            <person name="Spillane C."/>
            <person name="Robinson S.J."/>
            <person name="Links M.G."/>
            <person name="Clarke C."/>
            <person name="Higgins E.E."/>
            <person name="Huebert T."/>
            <person name="Sharpe A.G."/>
            <person name="Parkin I.A."/>
        </authorList>
    </citation>
    <scope>NUCLEOTIDE SEQUENCE [LARGE SCALE GENOMIC DNA]</scope>
    <source>
        <strain evidence="2">cv. DH55</strain>
    </source>
</reference>
<keyword evidence="2" id="KW-1185">Reference proteome</keyword>
<dbReference type="GeneID" id="104748650"/>